<dbReference type="Proteomes" id="UP000515152">
    <property type="component" value="Chromosome 23"/>
</dbReference>
<dbReference type="Pfam" id="PF23344">
    <property type="entry name" value="ZP-N"/>
    <property type="match status" value="1"/>
</dbReference>
<dbReference type="Gene3D" id="2.60.40.3210">
    <property type="entry name" value="Zona pellucida, ZP-N domain"/>
    <property type="match status" value="1"/>
</dbReference>
<evidence type="ECO:0000256" key="1">
    <source>
        <dbReference type="ARBA" id="ARBA00022729"/>
    </source>
</evidence>
<keyword evidence="2" id="KW-1015">Disulfide bond</keyword>
<dbReference type="AlphaFoldDB" id="A0A6P8F0A1"/>
<gene>
    <name evidence="6" type="primary">LOC116218604</name>
</gene>
<name>A0A6P8F0A1_CLUHA</name>
<keyword evidence="3" id="KW-0325">Glycoprotein</keyword>
<evidence type="ECO:0000256" key="3">
    <source>
        <dbReference type="ARBA" id="ARBA00023180"/>
    </source>
</evidence>
<dbReference type="Pfam" id="PF00100">
    <property type="entry name" value="Zona_pellucida"/>
    <property type="match status" value="1"/>
</dbReference>
<dbReference type="InterPro" id="IPR055355">
    <property type="entry name" value="ZP-C"/>
</dbReference>
<dbReference type="GeneID" id="116218604"/>
<dbReference type="Gene3D" id="2.60.40.4100">
    <property type="entry name" value="Zona pellucida, ZP-C domain"/>
    <property type="match status" value="1"/>
</dbReference>
<dbReference type="PROSITE" id="PS51034">
    <property type="entry name" value="ZP_2"/>
    <property type="match status" value="1"/>
</dbReference>
<accession>A0A6P8F0A1</accession>
<protein>
    <submittedName>
        <fullName evidence="6">CUB and zona pellucida-like domain-containing protein 1</fullName>
    </submittedName>
</protein>
<dbReference type="PANTHER" id="PTHR14002">
    <property type="entry name" value="ENDOGLIN/TGF-BETA RECEPTOR TYPE III"/>
    <property type="match status" value="1"/>
</dbReference>
<sequence length="317" mass="35889">MEVFCLEDSIHVVLEESGQIQLNKDNLRLSDPNCTLHSNGTHILANMSLIGCGTQMEDDGKYLIFRNMILSNDDPRAIVTRDAEVDIEFFCKYSKRGDVVLSYIAHRPPVTFTEKGFGTFTYQFEFFQSQAFTQQKDLNSYPLEFDVGDMMYMQIESITSVPNTELFAESCRATPSDNPHDTISYPIILHGCKADETVQLYANGNRSKVQFAMKAFKFMGHHDQVYITCSVILCEAGMTNSRCSQGCSRSIQITKREASFQTATNYTSGHQIHKRDVPSEATGYFLSHSHHKINERDASYQTSGHFISQGPWSKGWT</sequence>
<evidence type="ECO:0000313" key="5">
    <source>
        <dbReference type="Proteomes" id="UP000515152"/>
    </source>
</evidence>
<proteinExistence type="predicted"/>
<feature type="domain" description="ZP" evidence="4">
    <location>
        <begin position="4"/>
        <end position="250"/>
    </location>
</feature>
<dbReference type="InterPro" id="IPR048290">
    <property type="entry name" value="ZP_chr"/>
</dbReference>
<keyword evidence="5" id="KW-1185">Reference proteome</keyword>
<dbReference type="KEGG" id="char:116218604"/>
<dbReference type="SMART" id="SM00241">
    <property type="entry name" value="ZP"/>
    <property type="match status" value="1"/>
</dbReference>
<evidence type="ECO:0000259" key="4">
    <source>
        <dbReference type="PROSITE" id="PS51034"/>
    </source>
</evidence>
<dbReference type="OrthoDB" id="10063988at2759"/>
<dbReference type="InterPro" id="IPR042235">
    <property type="entry name" value="ZP-C_dom"/>
</dbReference>
<dbReference type="InterPro" id="IPR055356">
    <property type="entry name" value="ZP-N"/>
</dbReference>
<dbReference type="RefSeq" id="XP_031416562.1">
    <property type="nucleotide sequence ID" value="XM_031560702.1"/>
</dbReference>
<evidence type="ECO:0000256" key="2">
    <source>
        <dbReference type="ARBA" id="ARBA00023157"/>
    </source>
</evidence>
<dbReference type="InterPro" id="IPR001507">
    <property type="entry name" value="ZP_dom"/>
</dbReference>
<evidence type="ECO:0000313" key="6">
    <source>
        <dbReference type="RefSeq" id="XP_031416562.1"/>
    </source>
</evidence>
<dbReference type="PANTHER" id="PTHR14002:SF59">
    <property type="entry name" value="CUB AND ZONA PELLUCIDA-LIKE DOMAIN-CONTAINING PROTEIN 1-RELATED"/>
    <property type="match status" value="1"/>
</dbReference>
<dbReference type="PRINTS" id="PR00023">
    <property type="entry name" value="ZPELLUCIDA"/>
</dbReference>
<keyword evidence="1" id="KW-0732">Signal</keyword>
<reference evidence="6" key="1">
    <citation type="submission" date="2025-08" db="UniProtKB">
        <authorList>
            <consortium name="RefSeq"/>
        </authorList>
    </citation>
    <scope>IDENTIFICATION</scope>
</reference>
<organism evidence="5 6">
    <name type="scientific">Clupea harengus</name>
    <name type="common">Atlantic herring</name>
    <dbReference type="NCBI Taxonomy" id="7950"/>
    <lineage>
        <taxon>Eukaryota</taxon>
        <taxon>Metazoa</taxon>
        <taxon>Chordata</taxon>
        <taxon>Craniata</taxon>
        <taxon>Vertebrata</taxon>
        <taxon>Euteleostomi</taxon>
        <taxon>Actinopterygii</taxon>
        <taxon>Neopterygii</taxon>
        <taxon>Teleostei</taxon>
        <taxon>Clupei</taxon>
        <taxon>Clupeiformes</taxon>
        <taxon>Clupeoidei</taxon>
        <taxon>Clupeidae</taxon>
        <taxon>Clupea</taxon>
    </lineage>
</organism>